<evidence type="ECO:0000256" key="3">
    <source>
        <dbReference type="ARBA" id="ARBA00012362"/>
    </source>
</evidence>
<dbReference type="AlphaFoldDB" id="A0A7W9E5Z3"/>
<comment type="catalytic activity">
    <reaction evidence="1">
        <text>1-(2-carboxyphenylamino)-1-deoxy-D-ribulose 5-phosphate + H(+) = (1S,2R)-1-C-(indol-3-yl)glycerol 3-phosphate + CO2 + H2O</text>
        <dbReference type="Rhea" id="RHEA:23476"/>
        <dbReference type="ChEBI" id="CHEBI:15377"/>
        <dbReference type="ChEBI" id="CHEBI:15378"/>
        <dbReference type="ChEBI" id="CHEBI:16526"/>
        <dbReference type="ChEBI" id="CHEBI:58613"/>
        <dbReference type="ChEBI" id="CHEBI:58866"/>
        <dbReference type="EC" id="4.1.1.48"/>
    </reaction>
</comment>
<sequence>MTDRDLVGSAHSPFIAAVLRSETPLIMEVKRRSATGADLTGGRSPSELVRLFEAADAPCISVVSGRWFGGDAALVDEVVRTTSRPVLQKDFFMRREQLVAAHRAGVSAVLLTAQLLHRDSLKALVNHALDLGLTPFVEVVTLQEIHDVPRAESCVIAVNNRDIRNKEQGPSNLDRSHDLFGAVRDTGTPLPVSASGIDSAEAAAALLAVGYRGLLVGTALLAGEGLHGRWGSAVTGARGNAS</sequence>
<evidence type="ECO:0000313" key="10">
    <source>
        <dbReference type="EMBL" id="MBB5642460.1"/>
    </source>
</evidence>
<dbReference type="GO" id="GO:0004640">
    <property type="term" value="F:phosphoribosylanthranilate isomerase activity"/>
    <property type="evidence" value="ECO:0007669"/>
    <property type="project" value="TreeGrafter"/>
</dbReference>
<dbReference type="Gene3D" id="3.20.20.70">
    <property type="entry name" value="Aldolase class I"/>
    <property type="match status" value="1"/>
</dbReference>
<dbReference type="InterPro" id="IPR013798">
    <property type="entry name" value="Indole-3-glycerol_P_synth_dom"/>
</dbReference>
<evidence type="ECO:0000256" key="5">
    <source>
        <dbReference type="ARBA" id="ARBA00022793"/>
    </source>
</evidence>
<dbReference type="EC" id="4.1.1.48" evidence="3"/>
<dbReference type="GO" id="GO:0000162">
    <property type="term" value="P:L-tryptophan biosynthetic process"/>
    <property type="evidence" value="ECO:0007669"/>
    <property type="project" value="UniProtKB-UniPathway"/>
</dbReference>
<evidence type="ECO:0000256" key="8">
    <source>
        <dbReference type="ARBA" id="ARBA00023239"/>
    </source>
</evidence>
<dbReference type="PANTHER" id="PTHR22854:SF2">
    <property type="entry name" value="INDOLE-3-GLYCEROL-PHOSPHATE SYNTHASE"/>
    <property type="match status" value="1"/>
</dbReference>
<dbReference type="InterPro" id="IPR045186">
    <property type="entry name" value="Indole-3-glycerol_P_synth"/>
</dbReference>
<evidence type="ECO:0000256" key="6">
    <source>
        <dbReference type="ARBA" id="ARBA00022822"/>
    </source>
</evidence>
<protein>
    <recommendedName>
        <fullName evidence="3">indole-3-glycerol-phosphate synthase</fullName>
        <ecNumber evidence="3">4.1.1.48</ecNumber>
    </recommendedName>
</protein>
<keyword evidence="7" id="KW-0057">Aromatic amino acid biosynthesis</keyword>
<dbReference type="GO" id="GO:0004425">
    <property type="term" value="F:indole-3-glycerol-phosphate synthase activity"/>
    <property type="evidence" value="ECO:0007669"/>
    <property type="project" value="UniProtKB-EC"/>
</dbReference>
<evidence type="ECO:0000259" key="9">
    <source>
        <dbReference type="Pfam" id="PF00218"/>
    </source>
</evidence>
<keyword evidence="4" id="KW-0028">Amino-acid biosynthesis</keyword>
<evidence type="ECO:0000313" key="11">
    <source>
        <dbReference type="Proteomes" id="UP000561726"/>
    </source>
</evidence>
<dbReference type="Pfam" id="PF00218">
    <property type="entry name" value="IGPS"/>
    <property type="match status" value="1"/>
</dbReference>
<dbReference type="SUPFAM" id="SSF51366">
    <property type="entry name" value="Ribulose-phoshate binding barrel"/>
    <property type="match status" value="1"/>
</dbReference>
<proteinExistence type="predicted"/>
<dbReference type="RefSeq" id="WP_035834695.1">
    <property type="nucleotide sequence ID" value="NZ_JACHBQ010000001.1"/>
</dbReference>
<organism evidence="10 11">
    <name type="scientific">Cryobacterium roopkundense</name>
    <dbReference type="NCBI Taxonomy" id="1001240"/>
    <lineage>
        <taxon>Bacteria</taxon>
        <taxon>Bacillati</taxon>
        <taxon>Actinomycetota</taxon>
        <taxon>Actinomycetes</taxon>
        <taxon>Micrococcales</taxon>
        <taxon>Microbacteriaceae</taxon>
        <taxon>Cryobacterium</taxon>
    </lineage>
</organism>
<dbReference type="PANTHER" id="PTHR22854">
    <property type="entry name" value="TRYPTOPHAN BIOSYNTHESIS PROTEIN"/>
    <property type="match status" value="1"/>
</dbReference>
<gene>
    <name evidence="10" type="ORF">BJ997_003008</name>
</gene>
<dbReference type="Proteomes" id="UP000561726">
    <property type="component" value="Unassembled WGS sequence"/>
</dbReference>
<comment type="pathway">
    <text evidence="2">Amino-acid biosynthesis; L-tryptophan biosynthesis; L-tryptophan from chorismate: step 4/5.</text>
</comment>
<evidence type="ECO:0000256" key="7">
    <source>
        <dbReference type="ARBA" id="ARBA00023141"/>
    </source>
</evidence>
<dbReference type="OrthoDB" id="7845323at2"/>
<comment type="caution">
    <text evidence="10">The sequence shown here is derived from an EMBL/GenBank/DDBJ whole genome shotgun (WGS) entry which is preliminary data.</text>
</comment>
<keyword evidence="5" id="KW-0210">Decarboxylase</keyword>
<dbReference type="EMBL" id="JACHBQ010000001">
    <property type="protein sequence ID" value="MBB5642460.1"/>
    <property type="molecule type" value="Genomic_DNA"/>
</dbReference>
<evidence type="ECO:0000256" key="1">
    <source>
        <dbReference type="ARBA" id="ARBA00001633"/>
    </source>
</evidence>
<keyword evidence="8 10" id="KW-0456">Lyase</keyword>
<dbReference type="InterPro" id="IPR011060">
    <property type="entry name" value="RibuloseP-bd_barrel"/>
</dbReference>
<keyword evidence="6" id="KW-0822">Tryptophan biosynthesis</keyword>
<accession>A0A7W9E5Z3</accession>
<name>A0A7W9E5Z3_9MICO</name>
<feature type="domain" description="Indole-3-glycerol phosphate synthase" evidence="9">
    <location>
        <begin position="20"/>
        <end position="224"/>
    </location>
</feature>
<evidence type="ECO:0000256" key="4">
    <source>
        <dbReference type="ARBA" id="ARBA00022605"/>
    </source>
</evidence>
<dbReference type="InterPro" id="IPR013785">
    <property type="entry name" value="Aldolase_TIM"/>
</dbReference>
<reference evidence="10 11" key="1">
    <citation type="submission" date="2020-08" db="EMBL/GenBank/DDBJ databases">
        <title>Sequencing the genomes of 1000 actinobacteria strains.</title>
        <authorList>
            <person name="Klenk H.-P."/>
        </authorList>
    </citation>
    <scope>NUCLEOTIDE SEQUENCE [LARGE SCALE GENOMIC DNA]</scope>
    <source>
        <strain evidence="10 11">DSM 21065</strain>
    </source>
</reference>
<evidence type="ECO:0000256" key="2">
    <source>
        <dbReference type="ARBA" id="ARBA00004696"/>
    </source>
</evidence>
<dbReference type="UniPathway" id="UPA00035">
    <property type="reaction ID" value="UER00043"/>
</dbReference>